<evidence type="ECO:0000313" key="3">
    <source>
        <dbReference type="Proteomes" id="UP000053864"/>
    </source>
</evidence>
<reference evidence="2 3" key="1">
    <citation type="submission" date="2013-11" db="EMBL/GenBank/DDBJ databases">
        <title>The Genome Sequence of Phytophthora parasitica CJ05E6.</title>
        <authorList>
            <consortium name="The Broad Institute Genomics Platform"/>
            <person name="Russ C."/>
            <person name="Tyler B."/>
            <person name="Panabieres F."/>
            <person name="Shan W."/>
            <person name="Tripathy S."/>
            <person name="Grunwald N."/>
            <person name="Machado M."/>
            <person name="Johnson C.S."/>
            <person name="Arredondo F."/>
            <person name="Hong C."/>
            <person name="Coffey M."/>
            <person name="Young S.K."/>
            <person name="Zeng Q."/>
            <person name="Gargeya S."/>
            <person name="Fitzgerald M."/>
            <person name="Abouelleil A."/>
            <person name="Alvarado L."/>
            <person name="Chapman S.B."/>
            <person name="Gainer-Dewar J."/>
            <person name="Goldberg J."/>
            <person name="Griggs A."/>
            <person name="Gujja S."/>
            <person name="Hansen M."/>
            <person name="Howarth C."/>
            <person name="Imamovic A."/>
            <person name="Ireland A."/>
            <person name="Larimer J."/>
            <person name="McCowan C."/>
            <person name="Murphy C."/>
            <person name="Pearson M."/>
            <person name="Poon T.W."/>
            <person name="Priest M."/>
            <person name="Roberts A."/>
            <person name="Saif S."/>
            <person name="Shea T."/>
            <person name="Sykes S."/>
            <person name="Wortman J."/>
            <person name="Nusbaum C."/>
            <person name="Birren B."/>
        </authorList>
    </citation>
    <scope>NUCLEOTIDE SEQUENCE [LARGE SCALE GENOMIC DNA]</scope>
    <source>
        <strain evidence="2 3">CJ05E6</strain>
    </source>
</reference>
<protein>
    <submittedName>
        <fullName evidence="2">Uncharacterized protein</fullName>
    </submittedName>
</protein>
<evidence type="ECO:0000256" key="1">
    <source>
        <dbReference type="SAM" id="MobiDB-lite"/>
    </source>
</evidence>
<dbReference type="EMBL" id="KI671682">
    <property type="protein sequence ID" value="ETL45781.1"/>
    <property type="molecule type" value="Genomic_DNA"/>
</dbReference>
<feature type="region of interest" description="Disordered" evidence="1">
    <location>
        <begin position="1"/>
        <end position="48"/>
    </location>
</feature>
<dbReference type="Proteomes" id="UP000053864">
    <property type="component" value="Unassembled WGS sequence"/>
</dbReference>
<gene>
    <name evidence="2" type="ORF">L916_04190</name>
</gene>
<dbReference type="VEuPathDB" id="FungiDB:PPTG_19702"/>
<organism evidence="2 3">
    <name type="scientific">Phytophthora nicotianae</name>
    <name type="common">Potato buckeye rot agent</name>
    <name type="synonym">Phytophthora parasitica</name>
    <dbReference type="NCBI Taxonomy" id="4792"/>
    <lineage>
        <taxon>Eukaryota</taxon>
        <taxon>Sar</taxon>
        <taxon>Stramenopiles</taxon>
        <taxon>Oomycota</taxon>
        <taxon>Peronosporomycetes</taxon>
        <taxon>Peronosporales</taxon>
        <taxon>Peronosporaceae</taxon>
        <taxon>Phytophthora</taxon>
    </lineage>
</organism>
<evidence type="ECO:0000313" key="2">
    <source>
        <dbReference type="EMBL" id="ETL45781.1"/>
    </source>
</evidence>
<proteinExistence type="predicted"/>
<sequence length="168" mass="17831">MNSRSGHNPSTSQGAGAYCEAAAPGVPASRGSGPLRSGQGGAEGPEVDRLRQRVLVLDIALGLETGGDATAQAGNQGVLARLSGRLGQLKREVSDLHERVDRQAFSFDLDEAFRQIRRVESLQPRPEPPLARSEPYAHGTYPAYSAYAPGVRSYEAPPAYDFGRGLAV</sequence>
<feature type="compositionally biased region" description="Polar residues" evidence="1">
    <location>
        <begin position="1"/>
        <end position="14"/>
    </location>
</feature>
<name>W2JH72_PHYNI</name>
<dbReference type="AlphaFoldDB" id="W2JH72"/>
<accession>W2JH72</accession>